<evidence type="ECO:0000256" key="15">
    <source>
        <dbReference type="ARBA" id="ARBA00033270"/>
    </source>
</evidence>
<keyword evidence="10 21" id="KW-1133">Transmembrane helix</keyword>
<comment type="pathway">
    <text evidence="2">Cell wall biogenesis; peptidoglycan biosynthesis.</text>
</comment>
<keyword evidence="12" id="KW-0131">Cell cycle</keyword>
<accession>A0A0G0MNZ5</accession>
<evidence type="ECO:0000256" key="17">
    <source>
        <dbReference type="ARBA" id="ARBA00041185"/>
    </source>
</evidence>
<sequence length="363" mass="39922">MRLFSNLKRLDLLLIVSVFALIMFGLFMIYDASSYAAFRDFGDKYRYIKDQIFWVIIGSVAFFVVSFFDYHKFYNLALPILIVSICLLGAVFVPGLGIEALGARRWIDFGFFVLQPSEFAKIALIIYLSAWFSTKEKGRLVAFLLLVGLVLGLVMLQPDMGTAIVIFGVSIMIYFLSGANILHILSLIPVAAFLGIILIIIEPYRLSRLTTFLNPGQDLQASSYHLRQILIALGSGGLTGVGLGNSLQKYAYLPEATTDSIFAIMAEEIGFIGVMLVISVFLFIIYAGFKIAMRARDNFGKLLAGGIITFIAVQTVVNLGAQTALIPLTGVPLPFLSYGGSALIVNLFSIGILINISRQIHHD</sequence>
<feature type="transmembrane region" description="Helical" evidence="21">
    <location>
        <begin position="333"/>
        <end position="356"/>
    </location>
</feature>
<proteinExistence type="inferred from homology"/>
<evidence type="ECO:0000256" key="21">
    <source>
        <dbReference type="SAM" id="Phobius"/>
    </source>
</evidence>
<dbReference type="GO" id="GO:0005886">
    <property type="term" value="C:plasma membrane"/>
    <property type="evidence" value="ECO:0007669"/>
    <property type="project" value="UniProtKB-SubCell"/>
</dbReference>
<feature type="transmembrane region" description="Helical" evidence="21">
    <location>
        <begin position="163"/>
        <end position="181"/>
    </location>
</feature>
<feature type="transmembrane region" description="Helical" evidence="21">
    <location>
        <begin position="109"/>
        <end position="132"/>
    </location>
</feature>
<feature type="transmembrane region" description="Helical" evidence="21">
    <location>
        <begin position="269"/>
        <end position="289"/>
    </location>
</feature>
<evidence type="ECO:0000313" key="23">
    <source>
        <dbReference type="Proteomes" id="UP000034181"/>
    </source>
</evidence>
<feature type="transmembrane region" description="Helical" evidence="21">
    <location>
        <begin position="301"/>
        <end position="321"/>
    </location>
</feature>
<comment type="catalytic activity">
    <reaction evidence="20">
        <text>[GlcNAc-(1-&gt;4)-Mur2Ac(oyl-L-Ala-gamma-D-Glu-L-Lys-D-Ala-D-Ala)](n)-di-trans,octa-cis-undecaprenyl diphosphate + beta-D-GlcNAc-(1-&gt;4)-Mur2Ac(oyl-L-Ala-gamma-D-Glu-L-Lys-D-Ala-D-Ala)-di-trans,octa-cis-undecaprenyl diphosphate = [GlcNAc-(1-&gt;4)-Mur2Ac(oyl-L-Ala-gamma-D-Glu-L-Lys-D-Ala-D-Ala)](n+1)-di-trans,octa-cis-undecaprenyl diphosphate + di-trans,octa-cis-undecaprenyl diphosphate + H(+)</text>
        <dbReference type="Rhea" id="RHEA:23708"/>
        <dbReference type="Rhea" id="RHEA-COMP:9602"/>
        <dbReference type="Rhea" id="RHEA-COMP:9603"/>
        <dbReference type="ChEBI" id="CHEBI:15378"/>
        <dbReference type="ChEBI" id="CHEBI:58405"/>
        <dbReference type="ChEBI" id="CHEBI:60033"/>
        <dbReference type="ChEBI" id="CHEBI:78435"/>
        <dbReference type="EC" id="2.4.99.28"/>
    </reaction>
</comment>
<dbReference type="PANTHER" id="PTHR30474:SF2">
    <property type="entry name" value="PEPTIDOGLYCAN GLYCOSYLTRANSFERASE FTSW-RELATED"/>
    <property type="match status" value="1"/>
</dbReference>
<evidence type="ECO:0000313" key="22">
    <source>
        <dbReference type="EMBL" id="KKQ75404.1"/>
    </source>
</evidence>
<comment type="caution">
    <text evidence="22">The sequence shown here is derived from an EMBL/GenBank/DDBJ whole genome shotgun (WGS) entry which is preliminary data.</text>
</comment>
<dbReference type="GO" id="GO:0009252">
    <property type="term" value="P:peptidoglycan biosynthetic process"/>
    <property type="evidence" value="ECO:0007669"/>
    <property type="project" value="UniProtKB-KW"/>
</dbReference>
<evidence type="ECO:0000256" key="12">
    <source>
        <dbReference type="ARBA" id="ARBA00023306"/>
    </source>
</evidence>
<feature type="transmembrane region" description="Helical" evidence="21">
    <location>
        <begin position="76"/>
        <end position="97"/>
    </location>
</feature>
<evidence type="ECO:0000256" key="4">
    <source>
        <dbReference type="ARBA" id="ARBA00022618"/>
    </source>
</evidence>
<dbReference type="GO" id="GO:0051301">
    <property type="term" value="P:cell division"/>
    <property type="evidence" value="ECO:0007669"/>
    <property type="project" value="UniProtKB-KW"/>
</dbReference>
<feature type="transmembrane region" description="Helical" evidence="21">
    <location>
        <begin position="51"/>
        <end position="70"/>
    </location>
</feature>
<comment type="subcellular location">
    <subcellularLocation>
        <location evidence="1">Cell membrane</location>
        <topology evidence="1">Multi-pass membrane protein</topology>
    </subcellularLocation>
</comment>
<evidence type="ECO:0000256" key="19">
    <source>
        <dbReference type="ARBA" id="ARBA00044770"/>
    </source>
</evidence>
<dbReference type="InterPro" id="IPR001182">
    <property type="entry name" value="FtsW/RodA"/>
</dbReference>
<keyword evidence="11 21" id="KW-0472">Membrane</keyword>
<evidence type="ECO:0000256" key="11">
    <source>
        <dbReference type="ARBA" id="ARBA00023136"/>
    </source>
</evidence>
<dbReference type="GO" id="GO:0032153">
    <property type="term" value="C:cell division site"/>
    <property type="evidence" value="ECO:0007669"/>
    <property type="project" value="TreeGrafter"/>
</dbReference>
<keyword evidence="6" id="KW-0808">Transferase</keyword>
<dbReference type="NCBIfam" id="TIGR02614">
    <property type="entry name" value="ftsW"/>
    <property type="match status" value="1"/>
</dbReference>
<dbReference type="GO" id="GO:0008360">
    <property type="term" value="P:regulation of cell shape"/>
    <property type="evidence" value="ECO:0007669"/>
    <property type="project" value="UniProtKB-KW"/>
</dbReference>
<keyword evidence="13" id="KW-0961">Cell wall biogenesis/degradation</keyword>
<dbReference type="GO" id="GO:0071555">
    <property type="term" value="P:cell wall organization"/>
    <property type="evidence" value="ECO:0007669"/>
    <property type="project" value="UniProtKB-KW"/>
</dbReference>
<keyword evidence="5" id="KW-0328">Glycosyltransferase</keyword>
<evidence type="ECO:0000256" key="14">
    <source>
        <dbReference type="ARBA" id="ARBA00032370"/>
    </source>
</evidence>
<protein>
    <recommendedName>
        <fullName evidence="17">Probable peptidoglycan glycosyltransferase FtsW</fullName>
        <ecNumber evidence="19">2.4.99.28</ecNumber>
    </recommendedName>
    <alternativeName>
        <fullName evidence="18">Cell division protein FtsW</fullName>
    </alternativeName>
    <alternativeName>
        <fullName evidence="15">Cell wall polymerase</fullName>
    </alternativeName>
    <alternativeName>
        <fullName evidence="14">Peptidoglycan polymerase</fullName>
    </alternativeName>
</protein>
<dbReference type="InterPro" id="IPR013437">
    <property type="entry name" value="FtsW"/>
</dbReference>
<dbReference type="PATRIC" id="fig|1618569.3.peg.310"/>
<dbReference type="AlphaFoldDB" id="A0A0G0MNZ5"/>
<dbReference type="PANTHER" id="PTHR30474">
    <property type="entry name" value="CELL CYCLE PROTEIN"/>
    <property type="match status" value="1"/>
</dbReference>
<evidence type="ECO:0000256" key="5">
    <source>
        <dbReference type="ARBA" id="ARBA00022676"/>
    </source>
</evidence>
<comment type="similarity">
    <text evidence="16">Belongs to the SEDS family. FtsW subfamily.</text>
</comment>
<evidence type="ECO:0000256" key="13">
    <source>
        <dbReference type="ARBA" id="ARBA00023316"/>
    </source>
</evidence>
<feature type="transmembrane region" description="Helical" evidence="21">
    <location>
        <begin position="12"/>
        <end position="30"/>
    </location>
</feature>
<keyword evidence="4" id="KW-0132">Cell division</keyword>
<feature type="transmembrane region" description="Helical" evidence="21">
    <location>
        <begin position="187"/>
        <end position="204"/>
    </location>
</feature>
<evidence type="ECO:0000256" key="16">
    <source>
        <dbReference type="ARBA" id="ARBA00038053"/>
    </source>
</evidence>
<evidence type="ECO:0000256" key="1">
    <source>
        <dbReference type="ARBA" id="ARBA00004651"/>
    </source>
</evidence>
<dbReference type="Proteomes" id="UP000034181">
    <property type="component" value="Unassembled WGS sequence"/>
</dbReference>
<organism evidence="22 23">
    <name type="scientific">Candidatus Woesebacteria bacterium GW2011_GWB1_38_5b</name>
    <dbReference type="NCBI Taxonomy" id="1618569"/>
    <lineage>
        <taxon>Bacteria</taxon>
        <taxon>Candidatus Woeseibacteriota</taxon>
    </lineage>
</organism>
<keyword evidence="8" id="KW-0133">Cell shape</keyword>
<evidence type="ECO:0000256" key="8">
    <source>
        <dbReference type="ARBA" id="ARBA00022960"/>
    </source>
</evidence>
<name>A0A0G0MNZ5_9BACT</name>
<feature type="transmembrane region" description="Helical" evidence="21">
    <location>
        <begin position="138"/>
        <end position="156"/>
    </location>
</feature>
<evidence type="ECO:0000256" key="3">
    <source>
        <dbReference type="ARBA" id="ARBA00022475"/>
    </source>
</evidence>
<dbReference type="GO" id="GO:0015648">
    <property type="term" value="F:lipid-linked peptidoglycan transporter activity"/>
    <property type="evidence" value="ECO:0007669"/>
    <property type="project" value="TreeGrafter"/>
</dbReference>
<keyword evidence="9" id="KW-0573">Peptidoglycan synthesis</keyword>
<dbReference type="Pfam" id="PF01098">
    <property type="entry name" value="FTSW_RODA_SPOVE"/>
    <property type="match status" value="1"/>
</dbReference>
<evidence type="ECO:0000256" key="20">
    <source>
        <dbReference type="ARBA" id="ARBA00049902"/>
    </source>
</evidence>
<dbReference type="EC" id="2.4.99.28" evidence="19"/>
<evidence type="ECO:0000256" key="7">
    <source>
        <dbReference type="ARBA" id="ARBA00022692"/>
    </source>
</evidence>
<evidence type="ECO:0000256" key="6">
    <source>
        <dbReference type="ARBA" id="ARBA00022679"/>
    </source>
</evidence>
<evidence type="ECO:0000256" key="9">
    <source>
        <dbReference type="ARBA" id="ARBA00022984"/>
    </source>
</evidence>
<evidence type="ECO:0000256" key="2">
    <source>
        <dbReference type="ARBA" id="ARBA00004752"/>
    </source>
</evidence>
<evidence type="ECO:0000256" key="10">
    <source>
        <dbReference type="ARBA" id="ARBA00022989"/>
    </source>
</evidence>
<gene>
    <name evidence="22" type="ORF">US96_C0011G0002</name>
</gene>
<reference evidence="22 23" key="1">
    <citation type="journal article" date="2015" name="Nature">
        <title>rRNA introns, odd ribosomes, and small enigmatic genomes across a large radiation of phyla.</title>
        <authorList>
            <person name="Brown C.T."/>
            <person name="Hug L.A."/>
            <person name="Thomas B.C."/>
            <person name="Sharon I."/>
            <person name="Castelle C.J."/>
            <person name="Singh A."/>
            <person name="Wilkins M.J."/>
            <person name="Williams K.H."/>
            <person name="Banfield J.F."/>
        </authorList>
    </citation>
    <scope>NUCLEOTIDE SEQUENCE [LARGE SCALE GENOMIC DNA]</scope>
</reference>
<keyword evidence="7 21" id="KW-0812">Transmembrane</keyword>
<dbReference type="EMBL" id="LBUZ01000011">
    <property type="protein sequence ID" value="KKQ75404.1"/>
    <property type="molecule type" value="Genomic_DNA"/>
</dbReference>
<dbReference type="GO" id="GO:0008955">
    <property type="term" value="F:peptidoglycan glycosyltransferase activity"/>
    <property type="evidence" value="ECO:0007669"/>
    <property type="project" value="UniProtKB-EC"/>
</dbReference>
<keyword evidence="3" id="KW-1003">Cell membrane</keyword>
<evidence type="ECO:0000256" key="18">
    <source>
        <dbReference type="ARBA" id="ARBA00041418"/>
    </source>
</evidence>